<name>A0A830GXC0_9CREN</name>
<evidence type="ECO:0000256" key="1">
    <source>
        <dbReference type="ARBA" id="ARBA00004651"/>
    </source>
</evidence>
<keyword evidence="3" id="KW-1003">Cell membrane</keyword>
<dbReference type="OrthoDB" id="117970at2157"/>
<keyword evidence="4 7" id="KW-0812">Transmembrane</keyword>
<feature type="transmembrane region" description="Helical" evidence="7">
    <location>
        <begin position="281"/>
        <end position="305"/>
    </location>
</feature>
<dbReference type="PANTHER" id="PTHR43045">
    <property type="entry name" value="SHIKIMATE TRANSPORTER"/>
    <property type="match status" value="1"/>
</dbReference>
<feature type="transmembrane region" description="Helical" evidence="7">
    <location>
        <begin position="149"/>
        <end position="172"/>
    </location>
</feature>
<dbReference type="GO" id="GO:0022857">
    <property type="term" value="F:transmembrane transporter activity"/>
    <property type="evidence" value="ECO:0007669"/>
    <property type="project" value="InterPro"/>
</dbReference>
<dbReference type="EMBL" id="BMNL01000003">
    <property type="protein sequence ID" value="GGP21181.1"/>
    <property type="molecule type" value="Genomic_DNA"/>
</dbReference>
<evidence type="ECO:0000256" key="4">
    <source>
        <dbReference type="ARBA" id="ARBA00022692"/>
    </source>
</evidence>
<feature type="transmembrane region" description="Helical" evidence="7">
    <location>
        <begin position="401"/>
        <end position="422"/>
    </location>
</feature>
<evidence type="ECO:0000256" key="7">
    <source>
        <dbReference type="SAM" id="Phobius"/>
    </source>
</evidence>
<dbReference type="Proteomes" id="UP000610960">
    <property type="component" value="Unassembled WGS sequence"/>
</dbReference>
<keyword evidence="5 7" id="KW-1133">Transmembrane helix</keyword>
<dbReference type="AlphaFoldDB" id="A0A830GXC0"/>
<reference evidence="9" key="1">
    <citation type="journal article" date="2014" name="Int. J. Syst. Evol. Microbiol.">
        <title>Complete genome sequence of Corynebacterium casei LMG S-19264T (=DSM 44701T), isolated from a smear-ripened cheese.</title>
        <authorList>
            <consortium name="US DOE Joint Genome Institute (JGI-PGF)"/>
            <person name="Walter F."/>
            <person name="Albersmeier A."/>
            <person name="Kalinowski J."/>
            <person name="Ruckert C."/>
        </authorList>
    </citation>
    <scope>NUCLEOTIDE SEQUENCE</scope>
    <source>
        <strain evidence="9">JCM 10088</strain>
    </source>
</reference>
<sequence length="428" mass="45488">MGVRLETRQYLVPVISTMLIWGLEYYDIIIYSSLAYIIQPLFFSSSPLVGLLEVWGAFALSYLVRPLGAVIFGHLGDTRGRRYTTILDAGLIGLAAVVIGLLPPYSAIGLAAPLAFYSMRILQGLSLGGEAGGGATWAMEVAPVRLKPILNGVMYSGLSWAVFLSSFMVLTIKGALPPSAFNAWGWRVIYAFGAVPALIALIIRLSGVESPEWVEAKRAGKLPRLPLASVVRRHWRALLIVILINLGLTMYYYGGTGFWSYAIPKLIAPHVGVTPSKALDFALTLSMYGGLGAVTGEVLSGFLLNKIGIRPLFIASAIALMVISPLGVNLSFSFNPLAPLISLIMGILFGLAAAPQTLYFTSLFPVEARWSGVSFGWNINAAIGPLSTLLVLLLMQGAPSAAAFASSAVMIISAALVVAGAIPSLKRG</sequence>
<keyword evidence="6 7" id="KW-0472">Membrane</keyword>
<dbReference type="InterPro" id="IPR020846">
    <property type="entry name" value="MFS_dom"/>
</dbReference>
<dbReference type="GO" id="GO:0005886">
    <property type="term" value="C:plasma membrane"/>
    <property type="evidence" value="ECO:0007669"/>
    <property type="project" value="UniProtKB-SubCell"/>
</dbReference>
<evidence type="ECO:0000256" key="6">
    <source>
        <dbReference type="ARBA" id="ARBA00023136"/>
    </source>
</evidence>
<feature type="transmembrane region" description="Helical" evidence="7">
    <location>
        <begin position="54"/>
        <end position="73"/>
    </location>
</feature>
<reference evidence="9" key="2">
    <citation type="submission" date="2020-09" db="EMBL/GenBank/DDBJ databases">
        <authorList>
            <person name="Sun Q."/>
            <person name="Ohkuma M."/>
        </authorList>
    </citation>
    <scope>NUCLEOTIDE SEQUENCE</scope>
    <source>
        <strain evidence="9">JCM 10088</strain>
    </source>
</reference>
<dbReference type="InterPro" id="IPR036259">
    <property type="entry name" value="MFS_trans_sf"/>
</dbReference>
<evidence type="ECO:0000256" key="3">
    <source>
        <dbReference type="ARBA" id="ARBA00022475"/>
    </source>
</evidence>
<keyword evidence="2" id="KW-0813">Transport</keyword>
<feature type="transmembrane region" description="Helical" evidence="7">
    <location>
        <begin position="85"/>
        <end position="102"/>
    </location>
</feature>
<dbReference type="Gene3D" id="1.20.1250.20">
    <property type="entry name" value="MFS general substrate transporter like domains"/>
    <property type="match status" value="2"/>
</dbReference>
<organism evidence="9 10">
    <name type="scientific">Thermocladium modestius</name>
    <dbReference type="NCBI Taxonomy" id="62609"/>
    <lineage>
        <taxon>Archaea</taxon>
        <taxon>Thermoproteota</taxon>
        <taxon>Thermoprotei</taxon>
        <taxon>Thermoproteales</taxon>
        <taxon>Thermoproteaceae</taxon>
        <taxon>Thermocladium</taxon>
    </lineage>
</organism>
<dbReference type="InterPro" id="IPR005828">
    <property type="entry name" value="MFS_sugar_transport-like"/>
</dbReference>
<feature type="transmembrane region" description="Helical" evidence="7">
    <location>
        <begin position="375"/>
        <end position="395"/>
    </location>
</feature>
<dbReference type="Pfam" id="PF00083">
    <property type="entry name" value="Sugar_tr"/>
    <property type="match status" value="1"/>
</dbReference>
<evidence type="ECO:0000313" key="10">
    <source>
        <dbReference type="Proteomes" id="UP000610960"/>
    </source>
</evidence>
<evidence type="ECO:0000256" key="5">
    <source>
        <dbReference type="ARBA" id="ARBA00022989"/>
    </source>
</evidence>
<comment type="caution">
    <text evidence="9">The sequence shown here is derived from an EMBL/GenBank/DDBJ whole genome shotgun (WGS) entry which is preliminary data.</text>
</comment>
<proteinExistence type="predicted"/>
<keyword evidence="10" id="KW-1185">Reference proteome</keyword>
<feature type="domain" description="Major facilitator superfamily (MFS) profile" evidence="8">
    <location>
        <begin position="10"/>
        <end position="426"/>
    </location>
</feature>
<feature type="transmembrane region" description="Helical" evidence="7">
    <location>
        <begin position="312"/>
        <end position="334"/>
    </location>
</feature>
<gene>
    <name evidence="9" type="ORF">GCM10007981_11950</name>
</gene>
<evidence type="ECO:0000313" key="9">
    <source>
        <dbReference type="EMBL" id="GGP21181.1"/>
    </source>
</evidence>
<feature type="transmembrane region" description="Helical" evidence="7">
    <location>
        <begin position="184"/>
        <end position="203"/>
    </location>
</feature>
<dbReference type="SUPFAM" id="SSF103473">
    <property type="entry name" value="MFS general substrate transporter"/>
    <property type="match status" value="1"/>
</dbReference>
<accession>A0A830GXC0</accession>
<evidence type="ECO:0000256" key="2">
    <source>
        <dbReference type="ARBA" id="ARBA00022448"/>
    </source>
</evidence>
<feature type="transmembrane region" description="Helical" evidence="7">
    <location>
        <begin position="340"/>
        <end position="363"/>
    </location>
</feature>
<protein>
    <submittedName>
        <fullName evidence="9">MFS transporter</fullName>
    </submittedName>
</protein>
<dbReference type="PANTHER" id="PTHR43045:SF1">
    <property type="entry name" value="SHIKIMATE TRANSPORTER"/>
    <property type="match status" value="1"/>
</dbReference>
<dbReference type="RefSeq" id="WP_188596529.1">
    <property type="nucleotide sequence ID" value="NZ_BMNL01000003.1"/>
</dbReference>
<feature type="transmembrane region" description="Helical" evidence="7">
    <location>
        <begin position="12"/>
        <end position="34"/>
    </location>
</feature>
<feature type="transmembrane region" description="Helical" evidence="7">
    <location>
        <begin position="237"/>
        <end position="261"/>
    </location>
</feature>
<comment type="subcellular location">
    <subcellularLocation>
        <location evidence="1">Cell membrane</location>
        <topology evidence="1">Multi-pass membrane protein</topology>
    </subcellularLocation>
</comment>
<evidence type="ECO:0000259" key="8">
    <source>
        <dbReference type="PROSITE" id="PS50850"/>
    </source>
</evidence>
<dbReference type="PROSITE" id="PS50850">
    <property type="entry name" value="MFS"/>
    <property type="match status" value="1"/>
</dbReference>